<organism evidence="2 3">
    <name type="scientific">Prevotella herbatica</name>
    <dbReference type="NCBI Taxonomy" id="2801997"/>
    <lineage>
        <taxon>Bacteria</taxon>
        <taxon>Pseudomonadati</taxon>
        <taxon>Bacteroidota</taxon>
        <taxon>Bacteroidia</taxon>
        <taxon>Bacteroidales</taxon>
        <taxon>Prevotellaceae</taxon>
        <taxon>Prevotella</taxon>
    </lineage>
</organism>
<keyword evidence="3" id="KW-1185">Reference proteome</keyword>
<dbReference type="Proteomes" id="UP001319045">
    <property type="component" value="Chromosome"/>
</dbReference>
<evidence type="ECO:0000313" key="3">
    <source>
        <dbReference type="Proteomes" id="UP001319045"/>
    </source>
</evidence>
<sequence>MSETSNKMKPFHSVIIFMIFVVCAALSSMHNYKVTKDSIIQDMNQALSQTISQKENGYITPDTIINYRQHLKIDALRNRSFLYYACNNKGNVICSRKIKWNSQQYSVEFQSYANCSAADIMGLSDQRLPASILIIGILWAASSIWYFRRKYKGVIVLGNMVYSEDENSFYDLSKAPVFMTPMQEKLMMMFFSSTNHKLSKKQICDELWPKKPDASETLYTLVRRIKPIIQTRGNLKIISERGKDYILSVND</sequence>
<accession>A0ABN6EHI3</accession>
<reference evidence="2 3" key="1">
    <citation type="journal article" date="2022" name="Int. J. Syst. Evol. Microbiol.">
        <title>Prevotella herbatica sp. nov., a plant polysaccharide-decomposing anaerobic bacterium isolated from a methanogenic reactor.</title>
        <authorList>
            <person name="Uek A."/>
            <person name="Tonouchi A."/>
            <person name="Kaku N."/>
            <person name="Ueki K."/>
        </authorList>
    </citation>
    <scope>NUCLEOTIDE SEQUENCE [LARGE SCALE GENOMIC DNA]</scope>
    <source>
        <strain evidence="2 3">WR041</strain>
    </source>
</reference>
<proteinExistence type="predicted"/>
<dbReference type="InterPro" id="IPR036388">
    <property type="entry name" value="WH-like_DNA-bd_sf"/>
</dbReference>
<gene>
    <name evidence="2" type="ORF">prwr041_12980</name>
</gene>
<evidence type="ECO:0000256" key="1">
    <source>
        <dbReference type="SAM" id="Phobius"/>
    </source>
</evidence>
<name>A0ABN6EHI3_9BACT</name>
<feature type="transmembrane region" description="Helical" evidence="1">
    <location>
        <begin position="12"/>
        <end position="29"/>
    </location>
</feature>
<dbReference type="InterPro" id="IPR016032">
    <property type="entry name" value="Sig_transdc_resp-reg_C-effctor"/>
</dbReference>
<dbReference type="Gene3D" id="1.10.10.10">
    <property type="entry name" value="Winged helix-like DNA-binding domain superfamily/Winged helix DNA-binding domain"/>
    <property type="match status" value="1"/>
</dbReference>
<feature type="transmembrane region" description="Helical" evidence="1">
    <location>
        <begin position="128"/>
        <end position="147"/>
    </location>
</feature>
<dbReference type="SUPFAM" id="SSF46894">
    <property type="entry name" value="C-terminal effector domain of the bipartite response regulators"/>
    <property type="match status" value="1"/>
</dbReference>
<keyword evidence="1" id="KW-1133">Transmembrane helix</keyword>
<dbReference type="RefSeq" id="WP_237072166.1">
    <property type="nucleotide sequence ID" value="NZ_AP024484.1"/>
</dbReference>
<protein>
    <submittedName>
        <fullName evidence="2">Helix-turn-helix domain-containing protein</fullName>
    </submittedName>
</protein>
<evidence type="ECO:0000313" key="2">
    <source>
        <dbReference type="EMBL" id="BCS85405.1"/>
    </source>
</evidence>
<dbReference type="EMBL" id="AP024484">
    <property type="protein sequence ID" value="BCS85405.1"/>
    <property type="molecule type" value="Genomic_DNA"/>
</dbReference>
<keyword evidence="1" id="KW-0812">Transmembrane</keyword>
<keyword evidence="1" id="KW-0472">Membrane</keyword>